<dbReference type="RefSeq" id="WP_073235880.1">
    <property type="nucleotide sequence ID" value="NZ_FQUQ01000006.1"/>
</dbReference>
<dbReference type="AlphaFoldDB" id="A0A1M5KQE6"/>
<name>A0A1M5KQE6_9SPHI</name>
<evidence type="ECO:0000313" key="1">
    <source>
        <dbReference type="EMBL" id="SHG55072.1"/>
    </source>
</evidence>
<gene>
    <name evidence="1" type="ORF">SAMN04488522_10652</name>
</gene>
<organism evidence="1 2">
    <name type="scientific">Pedobacter caeni</name>
    <dbReference type="NCBI Taxonomy" id="288992"/>
    <lineage>
        <taxon>Bacteria</taxon>
        <taxon>Pseudomonadati</taxon>
        <taxon>Bacteroidota</taxon>
        <taxon>Sphingobacteriia</taxon>
        <taxon>Sphingobacteriales</taxon>
        <taxon>Sphingobacteriaceae</taxon>
        <taxon>Pedobacter</taxon>
    </lineage>
</organism>
<dbReference type="EMBL" id="FQUQ01000006">
    <property type="protein sequence ID" value="SHG55072.1"/>
    <property type="molecule type" value="Genomic_DNA"/>
</dbReference>
<dbReference type="Proteomes" id="UP000184287">
    <property type="component" value="Unassembled WGS sequence"/>
</dbReference>
<protein>
    <recommendedName>
        <fullName evidence="3">WG containing repeat-containing protein</fullName>
    </recommendedName>
</protein>
<accession>A0A1M5KQE6</accession>
<evidence type="ECO:0000313" key="2">
    <source>
        <dbReference type="Proteomes" id="UP000184287"/>
    </source>
</evidence>
<proteinExistence type="predicted"/>
<dbReference type="OrthoDB" id="697275at2"/>
<reference evidence="2" key="1">
    <citation type="submission" date="2016-11" db="EMBL/GenBank/DDBJ databases">
        <authorList>
            <person name="Varghese N."/>
            <person name="Submissions S."/>
        </authorList>
    </citation>
    <scope>NUCLEOTIDE SEQUENCE [LARGE SCALE GENOMIC DNA]</scope>
    <source>
        <strain evidence="2">DSM 16990</strain>
    </source>
</reference>
<evidence type="ECO:0008006" key="3">
    <source>
        <dbReference type="Google" id="ProtNLM"/>
    </source>
</evidence>
<dbReference type="STRING" id="288992.SAMN04488522_10652"/>
<sequence length="350" mass="40937">MKFNLKQLLYTAFFYLIVSDADAQKNNHSKAGKNILYYFYSADSNFVGVKDHLGKIIIPATHHAGFNYDFTQPINDPVIEFYDTSAGSSRKDAPAIPMGEVYSREGKFLYYPQLFDNGPDYYAEGLRRYVDGDKMGFADQYGNKVIAAQWSFVDPFNYGYSQAYTGKWKRNYEKGGEHWTIAPDSEDAGSHVINRNGEKVLPLVKQQNPKDYLSDGSYYPYPFSYTAKEQKITDQLNSLEVLNRIFQLRYSDAKDLPKLQFEITERPDQRFPYYILQGYGNQKIDEDYKFLVTEDGKRIFHYSFYVSEEHTSLRKFIISKLVESKEYIRNHPNAPNRFDVKKHLREWKNK</sequence>
<keyword evidence="2" id="KW-1185">Reference proteome</keyword>